<evidence type="ECO:0000256" key="1">
    <source>
        <dbReference type="SAM" id="SignalP"/>
    </source>
</evidence>
<dbReference type="SUPFAM" id="SSF50685">
    <property type="entry name" value="Barwin-like endoglucanases"/>
    <property type="match status" value="1"/>
</dbReference>
<dbReference type="AlphaFoldDB" id="A0A0M8N7A9"/>
<dbReference type="STRING" id="150374.A0A0M8N7A9"/>
<accession>A0A0M8N7A9</accession>
<reference evidence="2 3" key="1">
    <citation type="submission" date="2015-07" db="EMBL/GenBank/DDBJ databases">
        <title>The genome of the fungus Escovopsis weberi, a specialized disease agent of ant agriculture.</title>
        <authorList>
            <person name="de Man T.J."/>
            <person name="Stajich J.E."/>
            <person name="Kubicek C.P."/>
            <person name="Chenthamara K."/>
            <person name="Atanasova L."/>
            <person name="Druzhinina I.S."/>
            <person name="Birnbaum S."/>
            <person name="Barribeau S.M."/>
            <person name="Teiling C."/>
            <person name="Suen G."/>
            <person name="Currie C."/>
            <person name="Gerardo N.M."/>
        </authorList>
    </citation>
    <scope>NUCLEOTIDE SEQUENCE [LARGE SCALE GENOMIC DNA]</scope>
</reference>
<comment type="caution">
    <text evidence="2">The sequence shown here is derived from an EMBL/GenBank/DDBJ whole genome shotgun (WGS) entry which is preliminary data.</text>
</comment>
<proteinExistence type="predicted"/>
<gene>
    <name evidence="2" type="ORF">ESCO_005073</name>
</gene>
<name>A0A0M8N7A9_ESCWE</name>
<dbReference type="Proteomes" id="UP000053831">
    <property type="component" value="Unassembled WGS sequence"/>
</dbReference>
<organism evidence="2 3">
    <name type="scientific">Escovopsis weberi</name>
    <dbReference type="NCBI Taxonomy" id="150374"/>
    <lineage>
        <taxon>Eukaryota</taxon>
        <taxon>Fungi</taxon>
        <taxon>Dikarya</taxon>
        <taxon>Ascomycota</taxon>
        <taxon>Pezizomycotina</taxon>
        <taxon>Sordariomycetes</taxon>
        <taxon>Hypocreomycetidae</taxon>
        <taxon>Hypocreales</taxon>
        <taxon>Hypocreaceae</taxon>
        <taxon>Escovopsis</taxon>
    </lineage>
</organism>
<dbReference type="OrthoDB" id="2564987at2759"/>
<sequence length="204" mass="21806">MQISLFLSAASVLLAPLALAAQVIDKGTGYGTYYYDIEDPKACYTDFRNINLGYVECSMSPLTLTNIHSNNLVAMDHWKLAANPALYCGKQVIVSVNGVPSPIPFFIGDGCERCGRGTPNQASWNSYGAPGLDFSYSQLAALNNNACGAGHIDISWEITNTTLFDFAKQSFVNPAPHTPSLPAVPTTIRTAIRAAIPTGLETAV</sequence>
<feature type="chain" id="PRO_5005818988" evidence="1">
    <location>
        <begin position="21"/>
        <end position="204"/>
    </location>
</feature>
<feature type="signal peptide" evidence="1">
    <location>
        <begin position="1"/>
        <end position="20"/>
    </location>
</feature>
<keyword evidence="1" id="KW-0732">Signal</keyword>
<dbReference type="EMBL" id="LGSR01000008">
    <property type="protein sequence ID" value="KOS21421.1"/>
    <property type="molecule type" value="Genomic_DNA"/>
</dbReference>
<keyword evidence="3" id="KW-1185">Reference proteome</keyword>
<dbReference type="Gene3D" id="2.40.40.10">
    <property type="entry name" value="RlpA-like domain"/>
    <property type="match status" value="1"/>
</dbReference>
<dbReference type="InterPro" id="IPR036908">
    <property type="entry name" value="RlpA-like_sf"/>
</dbReference>
<evidence type="ECO:0000313" key="2">
    <source>
        <dbReference type="EMBL" id="KOS21421.1"/>
    </source>
</evidence>
<evidence type="ECO:0000313" key="3">
    <source>
        <dbReference type="Proteomes" id="UP000053831"/>
    </source>
</evidence>
<protein>
    <submittedName>
        <fullName evidence="2">Uncharacterized protein</fullName>
    </submittedName>
</protein>